<accession>A0A9Q3F5R3</accession>
<evidence type="ECO:0000313" key="3">
    <source>
        <dbReference type="EMBL" id="MBW0532027.1"/>
    </source>
</evidence>
<name>A0A9Q3F5R3_9BASI</name>
<dbReference type="GO" id="GO:0005886">
    <property type="term" value="C:plasma membrane"/>
    <property type="evidence" value="ECO:0007669"/>
    <property type="project" value="TreeGrafter"/>
</dbReference>
<sequence length="722" mass="80907">MAVCSYHPYIQIFKPILLLALEDYFINPSIDCLAQLFHAINTMDTTGLPQLSHHERLILRCTERQDMFEEKFIPNQTFRDSCDISNSTKFSSNHSNLSLLSTSPIPQTNNSIKSIIDSNSSSTPLLPSSASINSLDNKLHLNHHHHHHHHQNSHHSSSGSISSFSPQNSPDKLAFNQTRSRASSNLINLSDSNHNSQIIPFTTSWPSHKRPRDTHFFDTKIIYAGKSIPVRIPLQTFPEEVGEYSLIQLIQTFSSPNALSQNGPFHPHLHSNGPFTHPIILLFNALVTQKRIIFLGHGLPAGIVSQMVLAACALGSGCGGILEGFTARAFPYSNLTTFEEFKAVPGFIAGVTNPIFELHTDAWDVFCNIETGKITISKEIAIPSHLTRPFSPIPPERSMTEISTPSGGIIGGLSVNTKNSIGVDEILKTSNNSTTTSNLKVEMTKDLSENALMEDLLNAIQAHFGEAIIRARFMDYVRRFVKIASMWEEEQLGSSSIGIKTKSFKAPINYLNVNTLEEKIEMLGSGVVLSDDQTYKREIGLGSARIEGWRESKSYRLLKKKIHTGNESFLDFDVAHQINRLRLSKKMSEIEVEAIYEVMLGRIQSYEQIIEALACLPPYLGGLLPLGFGLFHPSKRIRGLAVDLIRRFEAHQVGQKFFQGLNTFHKLAYQRLAHDHFTISLSQDKSHRSSISFNPQQFQHINTNEIPRNDQSSELDFLSEFK</sequence>
<feature type="domain" description="UDENN" evidence="2">
    <location>
        <begin position="1"/>
        <end position="493"/>
    </location>
</feature>
<feature type="region of interest" description="Disordered" evidence="1">
    <location>
        <begin position="143"/>
        <end position="173"/>
    </location>
</feature>
<dbReference type="PROSITE" id="PS50211">
    <property type="entry name" value="DENN"/>
    <property type="match status" value="1"/>
</dbReference>
<evidence type="ECO:0000313" key="4">
    <source>
        <dbReference type="Proteomes" id="UP000765509"/>
    </source>
</evidence>
<feature type="compositionally biased region" description="Basic residues" evidence="1">
    <location>
        <begin position="143"/>
        <end position="153"/>
    </location>
</feature>
<evidence type="ECO:0000259" key="2">
    <source>
        <dbReference type="PROSITE" id="PS50211"/>
    </source>
</evidence>
<protein>
    <recommendedName>
        <fullName evidence="2">UDENN domain-containing protein</fullName>
    </recommendedName>
</protein>
<dbReference type="InterPro" id="IPR037516">
    <property type="entry name" value="Tripartite_DENN"/>
</dbReference>
<dbReference type="PANTHER" id="PTHR28245:SF1">
    <property type="entry name" value="ARF3-INTERACTING PROTEIN 1"/>
    <property type="match status" value="1"/>
</dbReference>
<dbReference type="OrthoDB" id="66409at2759"/>
<reference evidence="3" key="1">
    <citation type="submission" date="2021-03" db="EMBL/GenBank/DDBJ databases">
        <title>Draft genome sequence of rust myrtle Austropuccinia psidii MF-1, a brazilian biotype.</title>
        <authorList>
            <person name="Quecine M.C."/>
            <person name="Pachon D.M.R."/>
            <person name="Bonatelli M.L."/>
            <person name="Correr F.H."/>
            <person name="Franceschini L.M."/>
            <person name="Leite T.F."/>
            <person name="Margarido G.R.A."/>
            <person name="Almeida C.A."/>
            <person name="Ferrarezi J.A."/>
            <person name="Labate C.A."/>
        </authorList>
    </citation>
    <scope>NUCLEOTIDE SEQUENCE</scope>
    <source>
        <strain evidence="3">MF-1</strain>
    </source>
</reference>
<dbReference type="EMBL" id="AVOT02037347">
    <property type="protein sequence ID" value="MBW0532027.1"/>
    <property type="molecule type" value="Genomic_DNA"/>
</dbReference>
<dbReference type="Pfam" id="PF08616">
    <property type="entry name" value="SPA"/>
    <property type="match status" value="1"/>
</dbReference>
<feature type="compositionally biased region" description="Low complexity" evidence="1">
    <location>
        <begin position="154"/>
        <end position="169"/>
    </location>
</feature>
<evidence type="ECO:0000256" key="1">
    <source>
        <dbReference type="SAM" id="MobiDB-lite"/>
    </source>
</evidence>
<proteinExistence type="predicted"/>
<dbReference type="InterPro" id="IPR052809">
    <property type="entry name" value="Actin_polarity_regulatory"/>
</dbReference>
<dbReference type="GO" id="GO:0051666">
    <property type="term" value="P:actin cortical patch localization"/>
    <property type="evidence" value="ECO:0007669"/>
    <property type="project" value="TreeGrafter"/>
</dbReference>
<keyword evidence="4" id="KW-1185">Reference proteome</keyword>
<comment type="caution">
    <text evidence="3">The sequence shown here is derived from an EMBL/GenBank/DDBJ whole genome shotgun (WGS) entry which is preliminary data.</text>
</comment>
<organism evidence="3 4">
    <name type="scientific">Austropuccinia psidii MF-1</name>
    <dbReference type="NCBI Taxonomy" id="1389203"/>
    <lineage>
        <taxon>Eukaryota</taxon>
        <taxon>Fungi</taxon>
        <taxon>Dikarya</taxon>
        <taxon>Basidiomycota</taxon>
        <taxon>Pucciniomycotina</taxon>
        <taxon>Pucciniomycetes</taxon>
        <taxon>Pucciniales</taxon>
        <taxon>Sphaerophragmiaceae</taxon>
        <taxon>Austropuccinia</taxon>
    </lineage>
</organism>
<dbReference type="PANTHER" id="PTHR28245">
    <property type="entry name" value="ARF3-INTERACTING PROTEIN 1"/>
    <property type="match status" value="1"/>
</dbReference>
<dbReference type="AlphaFoldDB" id="A0A9Q3F5R3"/>
<gene>
    <name evidence="3" type="ORF">O181_071742</name>
</gene>
<dbReference type="Proteomes" id="UP000765509">
    <property type="component" value="Unassembled WGS sequence"/>
</dbReference>